<gene>
    <name evidence="2" type="ORF">QBC42DRAFT_253500</name>
</gene>
<evidence type="ECO:0000256" key="1">
    <source>
        <dbReference type="SAM" id="MobiDB-lite"/>
    </source>
</evidence>
<comment type="caution">
    <text evidence="2">The sequence shown here is derived from an EMBL/GenBank/DDBJ whole genome shotgun (WGS) entry which is preliminary data.</text>
</comment>
<keyword evidence="3" id="KW-1185">Reference proteome</keyword>
<name>A0AAV9HKC1_9PEZI</name>
<proteinExistence type="predicted"/>
<dbReference type="AlphaFoldDB" id="A0AAV9HKC1"/>
<evidence type="ECO:0000313" key="2">
    <source>
        <dbReference type="EMBL" id="KAK4460409.1"/>
    </source>
</evidence>
<feature type="compositionally biased region" description="Polar residues" evidence="1">
    <location>
        <begin position="28"/>
        <end position="39"/>
    </location>
</feature>
<sequence length="371" mass="41007">MESQSDEMRGRKRKSEPNESSNASNEPRATQSGEGSTARHQLWGSILQKRPEPGEVADAELAEWGVGSGEQDGTAGMGVGGAELGAAERERLERERGALKAENSRLKGENERLKGESEAQKREIKRLRSRVDRARTHLIAASRFLLRRVLLTGRVRVLNIKSAVPSEEHGCNHFSCPLKFGSPRQLIHARHPRDLFGDAILLRMSANVLFDICTFCRQGHVEKIMRPCVPTFSASKDLNPRRQCEPVGQSLNGPAAEGEAWTWFGKQGDYVTQVKGSAPLHNLPQLVSRYKHLRGPDWVVQVRPSPRHVGGAQHFYVYWECRESPTGAEEEEEVHNLGEEIVGAADVGLDEQTRIEAAGGLVLLGISASHL</sequence>
<feature type="region of interest" description="Disordered" evidence="1">
    <location>
        <begin position="96"/>
        <end position="121"/>
    </location>
</feature>
<organism evidence="2 3">
    <name type="scientific">Cladorrhinum samala</name>
    <dbReference type="NCBI Taxonomy" id="585594"/>
    <lineage>
        <taxon>Eukaryota</taxon>
        <taxon>Fungi</taxon>
        <taxon>Dikarya</taxon>
        <taxon>Ascomycota</taxon>
        <taxon>Pezizomycotina</taxon>
        <taxon>Sordariomycetes</taxon>
        <taxon>Sordariomycetidae</taxon>
        <taxon>Sordariales</taxon>
        <taxon>Podosporaceae</taxon>
        <taxon>Cladorrhinum</taxon>
    </lineage>
</organism>
<feature type="compositionally biased region" description="Gly residues" evidence="1">
    <location>
        <begin position="66"/>
        <end position="80"/>
    </location>
</feature>
<reference evidence="2" key="2">
    <citation type="submission" date="2023-06" db="EMBL/GenBank/DDBJ databases">
        <authorList>
            <consortium name="Lawrence Berkeley National Laboratory"/>
            <person name="Mondo S.J."/>
            <person name="Hensen N."/>
            <person name="Bonometti L."/>
            <person name="Westerberg I."/>
            <person name="Brannstrom I.O."/>
            <person name="Guillou S."/>
            <person name="Cros-Aarteil S."/>
            <person name="Calhoun S."/>
            <person name="Haridas S."/>
            <person name="Kuo A."/>
            <person name="Pangilinan J."/>
            <person name="Riley R."/>
            <person name="Labutti K."/>
            <person name="Andreopoulos B."/>
            <person name="Lipzen A."/>
            <person name="Chen C."/>
            <person name="Yanf M."/>
            <person name="Daum C."/>
            <person name="Ng V."/>
            <person name="Clum A."/>
            <person name="Steindorff A."/>
            <person name="Ohm R."/>
            <person name="Martin F."/>
            <person name="Silar P."/>
            <person name="Natvig D."/>
            <person name="Lalanne C."/>
            <person name="Gautier V."/>
            <person name="Ament-Velasquez S.L."/>
            <person name="Kruys A."/>
            <person name="Hutchinson M.I."/>
            <person name="Powell A.J."/>
            <person name="Barry K."/>
            <person name="Miller A.N."/>
            <person name="Grigoriev I.V."/>
            <person name="Debuchy R."/>
            <person name="Gladieux P."/>
            <person name="Thoren M.H."/>
            <person name="Johannesson H."/>
        </authorList>
    </citation>
    <scope>NUCLEOTIDE SEQUENCE</scope>
    <source>
        <strain evidence="2">PSN324</strain>
    </source>
</reference>
<dbReference type="Proteomes" id="UP001321749">
    <property type="component" value="Unassembled WGS sequence"/>
</dbReference>
<evidence type="ECO:0000313" key="3">
    <source>
        <dbReference type="Proteomes" id="UP001321749"/>
    </source>
</evidence>
<dbReference type="EMBL" id="MU865013">
    <property type="protein sequence ID" value="KAK4460409.1"/>
    <property type="molecule type" value="Genomic_DNA"/>
</dbReference>
<accession>A0AAV9HKC1</accession>
<protein>
    <submittedName>
        <fullName evidence="2">Uncharacterized protein</fullName>
    </submittedName>
</protein>
<feature type="compositionally biased region" description="Low complexity" evidence="1">
    <location>
        <begin position="18"/>
        <end position="27"/>
    </location>
</feature>
<reference evidence="2" key="1">
    <citation type="journal article" date="2023" name="Mol. Phylogenet. Evol.">
        <title>Genome-scale phylogeny and comparative genomics of the fungal order Sordariales.</title>
        <authorList>
            <person name="Hensen N."/>
            <person name="Bonometti L."/>
            <person name="Westerberg I."/>
            <person name="Brannstrom I.O."/>
            <person name="Guillou S."/>
            <person name="Cros-Aarteil S."/>
            <person name="Calhoun S."/>
            <person name="Haridas S."/>
            <person name="Kuo A."/>
            <person name="Mondo S."/>
            <person name="Pangilinan J."/>
            <person name="Riley R."/>
            <person name="LaButti K."/>
            <person name="Andreopoulos B."/>
            <person name="Lipzen A."/>
            <person name="Chen C."/>
            <person name="Yan M."/>
            <person name="Daum C."/>
            <person name="Ng V."/>
            <person name="Clum A."/>
            <person name="Steindorff A."/>
            <person name="Ohm R.A."/>
            <person name="Martin F."/>
            <person name="Silar P."/>
            <person name="Natvig D.O."/>
            <person name="Lalanne C."/>
            <person name="Gautier V."/>
            <person name="Ament-Velasquez S.L."/>
            <person name="Kruys A."/>
            <person name="Hutchinson M.I."/>
            <person name="Powell A.J."/>
            <person name="Barry K."/>
            <person name="Miller A.N."/>
            <person name="Grigoriev I.V."/>
            <person name="Debuchy R."/>
            <person name="Gladieux P."/>
            <person name="Hiltunen Thoren M."/>
            <person name="Johannesson H."/>
        </authorList>
    </citation>
    <scope>NUCLEOTIDE SEQUENCE</scope>
    <source>
        <strain evidence="2">PSN324</strain>
    </source>
</reference>
<feature type="region of interest" description="Disordered" evidence="1">
    <location>
        <begin position="1"/>
        <end position="80"/>
    </location>
</feature>